<dbReference type="PANTHER" id="PTHR40518">
    <property type="entry name" value="ACETOACETATE DECARBOXYLASE"/>
    <property type="match status" value="1"/>
</dbReference>
<dbReference type="Proteomes" id="UP001215151">
    <property type="component" value="Unassembled WGS sequence"/>
</dbReference>
<organism evidence="1 2">
    <name type="scientific">Trametes cubensis</name>
    <dbReference type="NCBI Taxonomy" id="1111947"/>
    <lineage>
        <taxon>Eukaryota</taxon>
        <taxon>Fungi</taxon>
        <taxon>Dikarya</taxon>
        <taxon>Basidiomycota</taxon>
        <taxon>Agaricomycotina</taxon>
        <taxon>Agaricomycetes</taxon>
        <taxon>Polyporales</taxon>
        <taxon>Polyporaceae</taxon>
        <taxon>Trametes</taxon>
    </lineage>
</organism>
<comment type="caution">
    <text evidence="1">The sequence shown here is derived from an EMBL/GenBank/DDBJ whole genome shotgun (WGS) entry which is preliminary data.</text>
</comment>
<proteinExistence type="predicted"/>
<dbReference type="AlphaFoldDB" id="A0AAD7X819"/>
<protein>
    <submittedName>
        <fullName evidence="1">Uncharacterized protein</fullName>
    </submittedName>
</protein>
<name>A0AAD7X819_9APHY</name>
<sequence length="293" mass="32192">MEDMNGDNSGASNLNPLPKPAPWTVQAEAWWFVTSLGHRPDAGETLPISYFPSQETHLYKHSTEQDAFRGGRGSVTLIRYTDTPIGSYDELSIAPGEFTNPFGQQSHRVTRAYVSSLEAVVNGRHNWGFPRELAEFVFTPSLEIPDACEVRVYPATAFSPIEYSSSPCFAALIKPISWLPAIPTSLSHFPRVKLCQPPLESSPEPSSDGLVRNTKWHMLDCSDAQGRAKPFRCEGLLPPLEEVPSPGLHPTPPSKRKRLADGVGFPAVDAYSVGIHWINMSMTLPQAVPLATL</sequence>
<dbReference type="SUPFAM" id="SSF160104">
    <property type="entry name" value="Acetoacetate decarboxylase-like"/>
    <property type="match status" value="1"/>
</dbReference>
<dbReference type="Gene3D" id="2.40.400.10">
    <property type="entry name" value="Acetoacetate decarboxylase-like"/>
    <property type="match status" value="1"/>
</dbReference>
<evidence type="ECO:0000313" key="2">
    <source>
        <dbReference type="Proteomes" id="UP001215151"/>
    </source>
</evidence>
<dbReference type="InterPro" id="IPR023375">
    <property type="entry name" value="ADC_dom_sf"/>
</dbReference>
<keyword evidence="2" id="KW-1185">Reference proteome</keyword>
<evidence type="ECO:0000313" key="1">
    <source>
        <dbReference type="EMBL" id="KAJ8461926.1"/>
    </source>
</evidence>
<dbReference type="PANTHER" id="PTHR40518:SF1">
    <property type="entry name" value="ACETOACETATE DECARBOXYLASE"/>
    <property type="match status" value="1"/>
</dbReference>
<dbReference type="EMBL" id="JAPEVG010000512">
    <property type="protein sequence ID" value="KAJ8461926.1"/>
    <property type="molecule type" value="Genomic_DNA"/>
</dbReference>
<gene>
    <name evidence="1" type="ORF">ONZ51_g11234</name>
</gene>
<reference evidence="1" key="1">
    <citation type="submission" date="2022-11" db="EMBL/GenBank/DDBJ databases">
        <title>Genome Sequence of Cubamyces cubensis.</title>
        <authorList>
            <person name="Buettner E."/>
        </authorList>
    </citation>
    <scope>NUCLEOTIDE SEQUENCE</scope>
    <source>
        <strain evidence="1">MPL-01</strain>
    </source>
</reference>
<accession>A0AAD7X819</accession>